<dbReference type="HOGENOM" id="CLU_3107070_0_0_1"/>
<evidence type="ECO:0000313" key="1">
    <source>
        <dbReference type="EMBL" id="KIK99554.1"/>
    </source>
</evidence>
<name>A0A0D0E9M4_9AGAM</name>
<dbReference type="InParanoid" id="A0A0D0E9M4"/>
<sequence>MVFQGWSMENSVIIQSFTILPLALDNGWQKTPGVDGEVLCLYSPYPQKPNN</sequence>
<dbReference type="AlphaFoldDB" id="A0A0D0E9M4"/>
<protein>
    <submittedName>
        <fullName evidence="1">Uncharacterized protein</fullName>
    </submittedName>
</protein>
<reference evidence="2" key="2">
    <citation type="submission" date="2015-01" db="EMBL/GenBank/DDBJ databases">
        <title>Evolutionary Origins and Diversification of the Mycorrhizal Mutualists.</title>
        <authorList>
            <consortium name="DOE Joint Genome Institute"/>
            <consortium name="Mycorrhizal Genomics Consortium"/>
            <person name="Kohler A."/>
            <person name="Kuo A."/>
            <person name="Nagy L.G."/>
            <person name="Floudas D."/>
            <person name="Copeland A."/>
            <person name="Barry K.W."/>
            <person name="Cichocki N."/>
            <person name="Veneault-Fourrey C."/>
            <person name="LaButti K."/>
            <person name="Lindquist E.A."/>
            <person name="Lipzen A."/>
            <person name="Lundell T."/>
            <person name="Morin E."/>
            <person name="Murat C."/>
            <person name="Riley R."/>
            <person name="Ohm R."/>
            <person name="Sun H."/>
            <person name="Tunlid A."/>
            <person name="Henrissat B."/>
            <person name="Grigoriev I.V."/>
            <person name="Hibbett D.S."/>
            <person name="Martin F."/>
        </authorList>
    </citation>
    <scope>NUCLEOTIDE SEQUENCE [LARGE SCALE GENOMIC DNA]</scope>
    <source>
        <strain evidence="2">Ve08.2h10</strain>
    </source>
</reference>
<dbReference type="Proteomes" id="UP000054538">
    <property type="component" value="Unassembled WGS sequence"/>
</dbReference>
<reference evidence="1 2" key="1">
    <citation type="submission" date="2014-04" db="EMBL/GenBank/DDBJ databases">
        <authorList>
            <consortium name="DOE Joint Genome Institute"/>
            <person name="Kuo A."/>
            <person name="Kohler A."/>
            <person name="Jargeat P."/>
            <person name="Nagy L.G."/>
            <person name="Floudas D."/>
            <person name="Copeland A."/>
            <person name="Barry K.W."/>
            <person name="Cichocki N."/>
            <person name="Veneault-Fourrey C."/>
            <person name="LaButti K."/>
            <person name="Lindquist E.A."/>
            <person name="Lipzen A."/>
            <person name="Lundell T."/>
            <person name="Morin E."/>
            <person name="Murat C."/>
            <person name="Sun H."/>
            <person name="Tunlid A."/>
            <person name="Henrissat B."/>
            <person name="Grigoriev I.V."/>
            <person name="Hibbett D.S."/>
            <person name="Martin F."/>
            <person name="Nordberg H.P."/>
            <person name="Cantor M.N."/>
            <person name="Hua S.X."/>
        </authorList>
    </citation>
    <scope>NUCLEOTIDE SEQUENCE [LARGE SCALE GENOMIC DNA]</scope>
    <source>
        <strain evidence="1 2">Ve08.2h10</strain>
    </source>
</reference>
<keyword evidence="2" id="KW-1185">Reference proteome</keyword>
<dbReference type="EMBL" id="KN824856">
    <property type="protein sequence ID" value="KIK99554.1"/>
    <property type="molecule type" value="Genomic_DNA"/>
</dbReference>
<accession>A0A0D0E9M4</accession>
<proteinExistence type="predicted"/>
<gene>
    <name evidence="1" type="ORF">PAXRUDRAFT_822630</name>
</gene>
<organism evidence="1 2">
    <name type="scientific">Paxillus rubicundulus Ve08.2h10</name>
    <dbReference type="NCBI Taxonomy" id="930991"/>
    <lineage>
        <taxon>Eukaryota</taxon>
        <taxon>Fungi</taxon>
        <taxon>Dikarya</taxon>
        <taxon>Basidiomycota</taxon>
        <taxon>Agaricomycotina</taxon>
        <taxon>Agaricomycetes</taxon>
        <taxon>Agaricomycetidae</taxon>
        <taxon>Boletales</taxon>
        <taxon>Paxilineae</taxon>
        <taxon>Paxillaceae</taxon>
        <taxon>Paxillus</taxon>
    </lineage>
</organism>
<evidence type="ECO:0000313" key="2">
    <source>
        <dbReference type="Proteomes" id="UP000054538"/>
    </source>
</evidence>